<reference evidence="1 3" key="1">
    <citation type="journal article" date="2014" name="BMC Genomics">
        <title>Genome sequence of Anopheles sinensis provides insight into genetics basis of mosquito competence for malaria parasites.</title>
        <authorList>
            <person name="Zhou D."/>
            <person name="Zhang D."/>
            <person name="Ding G."/>
            <person name="Shi L."/>
            <person name="Hou Q."/>
            <person name="Ye Y."/>
            <person name="Xu Y."/>
            <person name="Zhou H."/>
            <person name="Xiong C."/>
            <person name="Li S."/>
            <person name="Yu J."/>
            <person name="Hong S."/>
            <person name="Yu X."/>
            <person name="Zou P."/>
            <person name="Chen C."/>
            <person name="Chang X."/>
            <person name="Wang W."/>
            <person name="Lv Y."/>
            <person name="Sun Y."/>
            <person name="Ma L."/>
            <person name="Shen B."/>
            <person name="Zhu C."/>
        </authorList>
    </citation>
    <scope>NUCLEOTIDE SEQUENCE [LARGE SCALE GENOMIC DNA]</scope>
</reference>
<evidence type="ECO:0000313" key="1">
    <source>
        <dbReference type="EMBL" id="KFB35493.1"/>
    </source>
</evidence>
<reference evidence="2" key="2">
    <citation type="submission" date="2020-05" db="UniProtKB">
        <authorList>
            <consortium name="EnsemblMetazoa"/>
        </authorList>
    </citation>
    <scope>IDENTIFICATION</scope>
</reference>
<dbReference type="AlphaFoldDB" id="A0A084VBZ9"/>
<dbReference type="EMBL" id="ATLV01009880">
    <property type="status" value="NOT_ANNOTATED_CDS"/>
    <property type="molecule type" value="Genomic_DNA"/>
</dbReference>
<dbReference type="Proteomes" id="UP000030765">
    <property type="component" value="Unassembled WGS sequence"/>
</dbReference>
<gene>
    <name evidence="1" type="ORF">ZHAS_00002243</name>
</gene>
<keyword evidence="3" id="KW-1185">Reference proteome</keyword>
<protein>
    <submittedName>
        <fullName evidence="1 2">Peptide-binding protein</fullName>
    </submittedName>
</protein>
<evidence type="ECO:0000313" key="3">
    <source>
        <dbReference type="Proteomes" id="UP000030765"/>
    </source>
</evidence>
<accession>A0A084VBZ9</accession>
<sequence length="105" mass="11067">MLSLSPRIYCHARVRRESPFDSRYIEIARCSIVEHAIASVALPDQRLAPDVCETAASAQFQTGGAAGGGQLLAADCAISTNTTKTRCNGANHKQTTTGEHVVPAG</sequence>
<dbReference type="EnsemblMetazoa" id="ASIC002243-RA">
    <property type="protein sequence ID" value="ASIC002243-PA"/>
    <property type="gene ID" value="ASIC002243"/>
</dbReference>
<name>A0A084VBZ9_ANOSI</name>
<proteinExistence type="predicted"/>
<dbReference type="VEuPathDB" id="VectorBase:ASIC002243"/>
<evidence type="ECO:0000313" key="2">
    <source>
        <dbReference type="EnsemblMetazoa" id="ASIC002243-PA"/>
    </source>
</evidence>
<organism evidence="1">
    <name type="scientific">Anopheles sinensis</name>
    <name type="common">Mosquito</name>
    <dbReference type="NCBI Taxonomy" id="74873"/>
    <lineage>
        <taxon>Eukaryota</taxon>
        <taxon>Metazoa</taxon>
        <taxon>Ecdysozoa</taxon>
        <taxon>Arthropoda</taxon>
        <taxon>Hexapoda</taxon>
        <taxon>Insecta</taxon>
        <taxon>Pterygota</taxon>
        <taxon>Neoptera</taxon>
        <taxon>Endopterygota</taxon>
        <taxon>Diptera</taxon>
        <taxon>Nematocera</taxon>
        <taxon>Culicoidea</taxon>
        <taxon>Culicidae</taxon>
        <taxon>Anophelinae</taxon>
        <taxon>Anopheles</taxon>
    </lineage>
</organism>
<dbReference type="EMBL" id="KE524552">
    <property type="protein sequence ID" value="KFB35493.1"/>
    <property type="molecule type" value="Genomic_DNA"/>
</dbReference>